<feature type="compositionally biased region" description="Polar residues" evidence="1">
    <location>
        <begin position="12"/>
        <end position="21"/>
    </location>
</feature>
<organism evidence="2 3">
    <name type="scientific">Litomosoides sigmodontis</name>
    <name type="common">Filarial nematode worm</name>
    <dbReference type="NCBI Taxonomy" id="42156"/>
    <lineage>
        <taxon>Eukaryota</taxon>
        <taxon>Metazoa</taxon>
        <taxon>Ecdysozoa</taxon>
        <taxon>Nematoda</taxon>
        <taxon>Chromadorea</taxon>
        <taxon>Rhabditida</taxon>
        <taxon>Spirurina</taxon>
        <taxon>Spiruromorpha</taxon>
        <taxon>Filarioidea</taxon>
        <taxon>Onchocercidae</taxon>
        <taxon>Litomosoides</taxon>
    </lineage>
</organism>
<protein>
    <submittedName>
        <fullName evidence="2">Uncharacterized protein</fullName>
    </submittedName>
</protein>
<accession>A0A3P7JU12</accession>
<evidence type="ECO:0000313" key="2">
    <source>
        <dbReference type="EMBL" id="VDM92129.1"/>
    </source>
</evidence>
<proteinExistence type="predicted"/>
<feature type="region of interest" description="Disordered" evidence="1">
    <location>
        <begin position="1"/>
        <end position="24"/>
    </location>
</feature>
<dbReference type="AlphaFoldDB" id="A0A3P7JU12"/>
<dbReference type="Proteomes" id="UP000277928">
    <property type="component" value="Unassembled WGS sequence"/>
</dbReference>
<evidence type="ECO:0000313" key="3">
    <source>
        <dbReference type="Proteomes" id="UP000277928"/>
    </source>
</evidence>
<keyword evidence="3" id="KW-1185">Reference proteome</keyword>
<sequence>MVRKRNHRFCASTGSDPSLSWNRDRQENLYSNSELSAKDESSDDSNVSYESDHIECDGFRRNANRLLKPEILKWSSNMPSWVRYIETVFLVFA</sequence>
<dbReference type="EMBL" id="UYRX01001774">
    <property type="protein sequence ID" value="VDM92129.1"/>
    <property type="molecule type" value="Genomic_DNA"/>
</dbReference>
<reference evidence="2 3" key="1">
    <citation type="submission" date="2018-08" db="EMBL/GenBank/DDBJ databases">
        <authorList>
            <person name="Laetsch R D."/>
            <person name="Stevens L."/>
            <person name="Kumar S."/>
            <person name="Blaxter L. M."/>
        </authorList>
    </citation>
    <scope>NUCLEOTIDE SEQUENCE [LARGE SCALE GENOMIC DNA]</scope>
</reference>
<evidence type="ECO:0000256" key="1">
    <source>
        <dbReference type="SAM" id="MobiDB-lite"/>
    </source>
</evidence>
<gene>
    <name evidence="2" type="ORF">NLS_LOCUS9646</name>
</gene>
<name>A0A3P7JU12_LITSI</name>